<accession>A0ABV5G2Q7</accession>
<keyword evidence="3" id="KW-1185">Reference proteome</keyword>
<proteinExistence type="predicted"/>
<feature type="region of interest" description="Disordered" evidence="1">
    <location>
        <begin position="1"/>
        <end position="43"/>
    </location>
</feature>
<gene>
    <name evidence="2" type="ORF">ACFFX0_19280</name>
</gene>
<feature type="compositionally biased region" description="Polar residues" evidence="1">
    <location>
        <begin position="9"/>
        <end position="18"/>
    </location>
</feature>
<reference evidence="2 3" key="1">
    <citation type="submission" date="2024-09" db="EMBL/GenBank/DDBJ databases">
        <authorList>
            <person name="Sun Q."/>
            <person name="Mori K."/>
        </authorList>
    </citation>
    <scope>NUCLEOTIDE SEQUENCE [LARGE SCALE GENOMIC DNA]</scope>
    <source>
        <strain evidence="2 3">CCM 7609</strain>
    </source>
</reference>
<evidence type="ECO:0000313" key="3">
    <source>
        <dbReference type="Proteomes" id="UP001589575"/>
    </source>
</evidence>
<dbReference type="Proteomes" id="UP001589575">
    <property type="component" value="Unassembled WGS sequence"/>
</dbReference>
<name>A0ABV5G2Q7_9MICC</name>
<evidence type="ECO:0000256" key="1">
    <source>
        <dbReference type="SAM" id="MobiDB-lite"/>
    </source>
</evidence>
<dbReference type="EMBL" id="JBHMFI010000001">
    <property type="protein sequence ID" value="MFB9073222.1"/>
    <property type="molecule type" value="Genomic_DNA"/>
</dbReference>
<organism evidence="2 3">
    <name type="scientific">Citricoccus parietis</name>
    <dbReference type="NCBI Taxonomy" id="592307"/>
    <lineage>
        <taxon>Bacteria</taxon>
        <taxon>Bacillati</taxon>
        <taxon>Actinomycetota</taxon>
        <taxon>Actinomycetes</taxon>
        <taxon>Micrococcales</taxon>
        <taxon>Micrococcaceae</taxon>
        <taxon>Citricoccus</taxon>
    </lineage>
</organism>
<comment type="caution">
    <text evidence="2">The sequence shown here is derived from an EMBL/GenBank/DDBJ whole genome shotgun (WGS) entry which is preliminary data.</text>
</comment>
<protein>
    <submittedName>
        <fullName evidence="2">Uncharacterized protein</fullName>
    </submittedName>
</protein>
<sequence length="43" mass="4648">MRPPPFDTGCTSPLTVRRSTAGRHGPRAAIPPILTIPGDHDRE</sequence>
<evidence type="ECO:0000313" key="2">
    <source>
        <dbReference type="EMBL" id="MFB9073222.1"/>
    </source>
</evidence>